<feature type="region of interest" description="Disordered" evidence="1">
    <location>
        <begin position="201"/>
        <end position="243"/>
    </location>
</feature>
<dbReference type="AlphaFoldDB" id="A0AAD7UAC4"/>
<accession>A0AAD7UAC4</accession>
<evidence type="ECO:0000313" key="3">
    <source>
        <dbReference type="Proteomes" id="UP001230188"/>
    </source>
</evidence>
<keyword evidence="3" id="KW-1185">Reference proteome</keyword>
<dbReference type="Gene3D" id="3.40.220.10">
    <property type="entry name" value="Leucine Aminopeptidase, subunit E, domain 1"/>
    <property type="match status" value="1"/>
</dbReference>
<dbReference type="Proteomes" id="UP001230188">
    <property type="component" value="Unassembled WGS sequence"/>
</dbReference>
<dbReference type="EMBL" id="JAQMWT010000479">
    <property type="protein sequence ID" value="KAJ8600789.1"/>
    <property type="molecule type" value="Genomic_DNA"/>
</dbReference>
<dbReference type="SUPFAM" id="SSF52949">
    <property type="entry name" value="Macro domain-like"/>
    <property type="match status" value="1"/>
</dbReference>
<gene>
    <name evidence="2" type="ORF">CTAYLR_006122</name>
</gene>
<protein>
    <recommendedName>
        <fullName evidence="4">Macro domain-containing protein</fullName>
    </recommendedName>
</protein>
<name>A0AAD7UAC4_9STRA</name>
<reference evidence="2" key="1">
    <citation type="submission" date="2023-01" db="EMBL/GenBank/DDBJ databases">
        <title>Metagenome sequencing of chrysophaentin producing Chrysophaeum taylorii.</title>
        <authorList>
            <person name="Davison J."/>
            <person name="Bewley C."/>
        </authorList>
    </citation>
    <scope>NUCLEOTIDE SEQUENCE</scope>
    <source>
        <strain evidence="2">NIES-1699</strain>
    </source>
</reference>
<feature type="compositionally biased region" description="Basic and acidic residues" evidence="1">
    <location>
        <begin position="218"/>
        <end position="227"/>
    </location>
</feature>
<evidence type="ECO:0000313" key="2">
    <source>
        <dbReference type="EMBL" id="KAJ8600789.1"/>
    </source>
</evidence>
<comment type="caution">
    <text evidence="2">The sequence shown here is derived from an EMBL/GenBank/DDBJ whole genome shotgun (WGS) entry which is preliminary data.</text>
</comment>
<evidence type="ECO:0008006" key="4">
    <source>
        <dbReference type="Google" id="ProtNLM"/>
    </source>
</evidence>
<organism evidence="2 3">
    <name type="scientific">Chrysophaeum taylorii</name>
    <dbReference type="NCBI Taxonomy" id="2483200"/>
    <lineage>
        <taxon>Eukaryota</taxon>
        <taxon>Sar</taxon>
        <taxon>Stramenopiles</taxon>
        <taxon>Ochrophyta</taxon>
        <taxon>Pelagophyceae</taxon>
        <taxon>Pelagomonadales</taxon>
        <taxon>Pelagomonadaceae</taxon>
        <taxon>Chrysophaeum</taxon>
    </lineage>
</organism>
<sequence length="377" mass="41408">MKHAYVCRGQPISVTLLYRSPVKVFYSSKREAEADNYHDFSQTNRYGQVHAFGGIRGDAKALYRDVVHGRESRIRMCQVKAGGSKSLIAHCFDEADVILWATGYKSRTLPIYDTDKSEIRLRQSQGQVTVDANGSILRAQGTANLVIAGLYGSGHGYGLPAIYENGELDGSKGRADGVAVYMRQAATVILSQVMGDKFPATPTAVAPSPESPASKRQCLGDDQKRIVEATPEPSSKKRRGSVEIIPGGDVTRALFARYPDANVYATRSRSSTPGTVEARDIEGNRIVVALFAQRKPGKPWAKNDSQSLRLEWFESCLEQLGRLMQSRGADTVALPYLIGCGLAGGDWGLYERAIRGFADRSRVHVRLYDIEKKASER</sequence>
<dbReference type="InterPro" id="IPR043472">
    <property type="entry name" value="Macro_dom-like"/>
</dbReference>
<evidence type="ECO:0000256" key="1">
    <source>
        <dbReference type="SAM" id="MobiDB-lite"/>
    </source>
</evidence>
<proteinExistence type="predicted"/>